<dbReference type="PANTHER" id="PTHR10434:SF40">
    <property type="entry name" value="1-ACYL-SN-GLYCEROL-3-PHOSPHATE ACYLTRANSFERASE"/>
    <property type="match status" value="1"/>
</dbReference>
<dbReference type="CDD" id="cd07989">
    <property type="entry name" value="LPLAT_AGPAT-like"/>
    <property type="match status" value="1"/>
</dbReference>
<evidence type="ECO:0000313" key="4">
    <source>
        <dbReference type="EMBL" id="ABM55767.1"/>
    </source>
</evidence>
<feature type="domain" description="Phospholipid/glycerol acyltransferase" evidence="3">
    <location>
        <begin position="1"/>
        <end position="87"/>
    </location>
</feature>
<dbReference type="EMBL" id="EF203475">
    <property type="protein sequence ID" value="ABM55767.1"/>
    <property type="molecule type" value="Genomic_DNA"/>
</dbReference>
<dbReference type="SUPFAM" id="SSF69593">
    <property type="entry name" value="Glycerol-3-phosphate (1)-acyltransferase"/>
    <property type="match status" value="1"/>
</dbReference>
<dbReference type="AlphaFoldDB" id="A2ID46"/>
<dbReference type="PANTHER" id="PTHR10434">
    <property type="entry name" value="1-ACYL-SN-GLYCEROL-3-PHOSPHATE ACYLTRANSFERASE"/>
    <property type="match status" value="1"/>
</dbReference>
<feature type="non-terminal residue" evidence="4">
    <location>
        <position position="1"/>
    </location>
</feature>
<dbReference type="InterPro" id="IPR002123">
    <property type="entry name" value="Plipid/glycerol_acylTrfase"/>
</dbReference>
<dbReference type="Pfam" id="PF01553">
    <property type="entry name" value="Acyltransferase"/>
    <property type="match status" value="1"/>
</dbReference>
<gene>
    <name evidence="4" type="primary">plsC</name>
</gene>
<protein>
    <submittedName>
        <fullName evidence="4">PlsC</fullName>
    </submittedName>
</protein>
<proteinExistence type="predicted"/>
<dbReference type="GO" id="GO:0006654">
    <property type="term" value="P:phosphatidic acid biosynthetic process"/>
    <property type="evidence" value="ECO:0007669"/>
    <property type="project" value="TreeGrafter"/>
</dbReference>
<evidence type="ECO:0000259" key="3">
    <source>
        <dbReference type="SMART" id="SM00563"/>
    </source>
</evidence>
<evidence type="ECO:0000256" key="2">
    <source>
        <dbReference type="ARBA" id="ARBA00023315"/>
    </source>
</evidence>
<reference evidence="4" key="1">
    <citation type="submission" date="2006-12" db="EMBL/GenBank/DDBJ databases">
        <title>Identification of putative 1-acyl-sn-glycerol-3-phosphate acyltransferase (PlsC) gene from the cosmid library in Pasteuria ramosa isolate P1.</title>
        <authorList>
            <person name="Nong G."/>
            <person name="Chow V."/>
            <person name="Mouton L."/>
            <person name="Ebert D."/>
            <person name="Preston J.F."/>
        </authorList>
    </citation>
    <scope>NUCLEOTIDE SEQUENCE</scope>
    <source>
        <strain evidence="4">P1</strain>
    </source>
</reference>
<keyword evidence="2" id="KW-0012">Acyltransferase</keyword>
<evidence type="ECO:0000256" key="1">
    <source>
        <dbReference type="ARBA" id="ARBA00022679"/>
    </source>
</evidence>
<keyword evidence="1" id="KW-0808">Transferase</keyword>
<dbReference type="SMART" id="SM00563">
    <property type="entry name" value="PlsC"/>
    <property type="match status" value="1"/>
</dbReference>
<sequence>MAKYELFRFSFIAFLLTSLGAFSVKRASSGLDAIKNSLILLKKGRIVALFPEGARKDHLDPESFKRGVVFLAVKANVPIVPCFIKGDYALFKPLELRFAEPIYISKDIKDRQEQEKQLMARLAESISSLSS</sequence>
<dbReference type="GO" id="GO:0003841">
    <property type="term" value="F:1-acylglycerol-3-phosphate O-acyltransferase activity"/>
    <property type="evidence" value="ECO:0007669"/>
    <property type="project" value="TreeGrafter"/>
</dbReference>
<organism evidence="4">
    <name type="scientific">Pasteuria ramosa</name>
    <dbReference type="NCBI Taxonomy" id="225322"/>
    <lineage>
        <taxon>Bacteria</taxon>
        <taxon>Bacillati</taxon>
        <taxon>Bacillota</taxon>
        <taxon>Bacilli</taxon>
        <taxon>Bacillales</taxon>
        <taxon>Pasteuriaceae</taxon>
        <taxon>Pasteuria</taxon>
    </lineage>
</organism>
<name>A2ID46_9BACL</name>
<accession>A2ID46</accession>